<name>X1M4P0_9ZZZZ</name>
<evidence type="ECO:0000313" key="1">
    <source>
        <dbReference type="EMBL" id="GAI09640.1"/>
    </source>
</evidence>
<comment type="caution">
    <text evidence="1">The sequence shown here is derived from an EMBL/GenBank/DDBJ whole genome shotgun (WGS) entry which is preliminary data.</text>
</comment>
<sequence>MSKSEKKEIIKEWYRKYPLRMEMEGDIPLFSSESNRINRNNNSILSPITNLILNVLSYAKKNSNFIICYPSINLKPLPLIAYIIAKKSGKSVLVFSRNKNHHKIYHLLKTNYHFIWYDIPVGIIKKDDIFIEPYVPFARKSFKEELKLKIPEFKNKFFNKYQSKILFYLNKDIKLKDSIKKL</sequence>
<dbReference type="AlphaFoldDB" id="X1M4P0"/>
<accession>X1M4P0</accession>
<feature type="non-terminal residue" evidence="1">
    <location>
        <position position="182"/>
    </location>
</feature>
<organism evidence="1">
    <name type="scientific">marine sediment metagenome</name>
    <dbReference type="NCBI Taxonomy" id="412755"/>
    <lineage>
        <taxon>unclassified sequences</taxon>
        <taxon>metagenomes</taxon>
        <taxon>ecological metagenomes</taxon>
    </lineage>
</organism>
<dbReference type="EMBL" id="BARV01006210">
    <property type="protein sequence ID" value="GAI09640.1"/>
    <property type="molecule type" value="Genomic_DNA"/>
</dbReference>
<reference evidence="1" key="1">
    <citation type="journal article" date="2014" name="Front. Microbiol.">
        <title>High frequency of phylogenetically diverse reductive dehalogenase-homologous genes in deep subseafloor sedimentary metagenomes.</title>
        <authorList>
            <person name="Kawai M."/>
            <person name="Futagami T."/>
            <person name="Toyoda A."/>
            <person name="Takaki Y."/>
            <person name="Nishi S."/>
            <person name="Hori S."/>
            <person name="Arai W."/>
            <person name="Tsubouchi T."/>
            <person name="Morono Y."/>
            <person name="Uchiyama I."/>
            <person name="Ito T."/>
            <person name="Fujiyama A."/>
            <person name="Inagaki F."/>
            <person name="Takami H."/>
        </authorList>
    </citation>
    <scope>NUCLEOTIDE SEQUENCE</scope>
    <source>
        <strain evidence="1">Expedition CK06-06</strain>
    </source>
</reference>
<protein>
    <submittedName>
        <fullName evidence="1">Uncharacterized protein</fullName>
    </submittedName>
</protein>
<proteinExistence type="predicted"/>
<gene>
    <name evidence="1" type="ORF">S06H3_12713</name>
</gene>